<dbReference type="RefSeq" id="WP_207600535.1">
    <property type="nucleotide sequence ID" value="NZ_JAFNJU010000011.1"/>
</dbReference>
<accession>A0A939KKE3</accession>
<organism evidence="1 2">
    <name type="scientific">Proteiniclasticum aestuarii</name>
    <dbReference type="NCBI Taxonomy" id="2817862"/>
    <lineage>
        <taxon>Bacteria</taxon>
        <taxon>Bacillati</taxon>
        <taxon>Bacillota</taxon>
        <taxon>Clostridia</taxon>
        <taxon>Eubacteriales</taxon>
        <taxon>Clostridiaceae</taxon>
        <taxon>Proteiniclasticum</taxon>
    </lineage>
</organism>
<sequence length="121" mass="13772">MKKKSILLSVSILLVLFLLIWAKPLLTQEKNTVSVLSGVLKLTGSDQEFVKYDEDTGLLYYISETEADENLLTSLPVLKGYTLSDQMGSGYLFTQKENPENQVIVSGTQFSRYYRLWKIPK</sequence>
<evidence type="ECO:0000313" key="1">
    <source>
        <dbReference type="EMBL" id="MBO1266011.1"/>
    </source>
</evidence>
<comment type="caution">
    <text evidence="1">The sequence shown here is derived from an EMBL/GenBank/DDBJ whole genome shotgun (WGS) entry which is preliminary data.</text>
</comment>
<proteinExistence type="predicted"/>
<dbReference type="EMBL" id="JAFNJU010000011">
    <property type="protein sequence ID" value="MBO1266011.1"/>
    <property type="molecule type" value="Genomic_DNA"/>
</dbReference>
<keyword evidence="2" id="KW-1185">Reference proteome</keyword>
<dbReference type="AlphaFoldDB" id="A0A939KKE3"/>
<gene>
    <name evidence="1" type="ORF">J3A84_13310</name>
</gene>
<reference evidence="1" key="1">
    <citation type="submission" date="2021-03" db="EMBL/GenBank/DDBJ databases">
        <title>Proteiniclasticum marinus sp. nov., isolated from tidal flat sediment.</title>
        <authorList>
            <person name="Namirimu T."/>
            <person name="Yang J.-A."/>
            <person name="Yang S.-H."/>
            <person name="Kim Y.-J."/>
            <person name="Kwon K.K."/>
        </authorList>
    </citation>
    <scope>NUCLEOTIDE SEQUENCE</scope>
    <source>
        <strain evidence="1">SCR006</strain>
    </source>
</reference>
<protein>
    <submittedName>
        <fullName evidence="1">Uncharacterized protein</fullName>
    </submittedName>
</protein>
<name>A0A939KKE3_9CLOT</name>
<dbReference type="Proteomes" id="UP000664218">
    <property type="component" value="Unassembled WGS sequence"/>
</dbReference>
<evidence type="ECO:0000313" key="2">
    <source>
        <dbReference type="Proteomes" id="UP000664218"/>
    </source>
</evidence>